<keyword evidence="4" id="KW-1185">Reference proteome</keyword>
<gene>
    <name evidence="3" type="ORF">H312_01427</name>
</gene>
<sequence>MSEDLKTDNMINEEIKNAETQEQLRTEKHNPENEMNNTEGTEKKKKKTSWFFWVFISCLVLLASLFAAKVYLAAYKARPELYGKYFYNWRINSADEVMVKGESYKKLRLNTIDPKNTDALNFRKMAEEETIKVKIFNNGSQSYDKEVEVKGLLDFFNVSEHFPRGIIGHYTLVNKTNYDFYRKLLVFKAFCIMNLGKEALEKDHQNEIKVPILQKSRGKEKNFPIDAILDDGANKDVKKVVKRLSRLIVNIYKRNDGYVLKNKNSEAPPQLLKDIKGIIDLVYPSSDAVKEKIDDKEINSFFVNYGKVIKVRALQSLIYYNMYTIFYYTTLDVKLNEVPMDDKDRPYHIARMFAKIFSNVFSTPWDGKAVDIPWVEKFLGKKITNEYSLKKIQEKYKKPLAEDENNIKKLINRLEEYGKNK</sequence>
<accession>A0A059F1T9</accession>
<name>A0A059F1T9_9MICR</name>
<organism evidence="3 4">
    <name type="scientific">Anncaliia algerae PRA339</name>
    <dbReference type="NCBI Taxonomy" id="1288291"/>
    <lineage>
        <taxon>Eukaryota</taxon>
        <taxon>Fungi</taxon>
        <taxon>Fungi incertae sedis</taxon>
        <taxon>Microsporidia</taxon>
        <taxon>Tubulinosematoidea</taxon>
        <taxon>Tubulinosematidae</taxon>
        <taxon>Anncaliia</taxon>
    </lineage>
</organism>
<evidence type="ECO:0000313" key="3">
    <source>
        <dbReference type="EMBL" id="KCZ81135.1"/>
    </source>
</evidence>
<dbReference type="HOGENOM" id="CLU_652078_0_0_1"/>
<feature type="compositionally biased region" description="Basic and acidic residues" evidence="1">
    <location>
        <begin position="1"/>
        <end position="32"/>
    </location>
</feature>
<dbReference type="VEuPathDB" id="MicrosporidiaDB:H312_01427"/>
<protein>
    <submittedName>
        <fullName evidence="3">Uncharacterized protein</fullName>
    </submittedName>
</protein>
<proteinExistence type="predicted"/>
<evidence type="ECO:0000256" key="2">
    <source>
        <dbReference type="SAM" id="Phobius"/>
    </source>
</evidence>
<reference evidence="3 4" key="2">
    <citation type="submission" date="2014-03" db="EMBL/GenBank/DDBJ databases">
        <title>The Genome Sequence of Anncaliia algerae insect isolate PRA339.</title>
        <authorList>
            <consortium name="The Broad Institute Genome Sequencing Platform"/>
            <consortium name="The Broad Institute Genome Sequencing Center for Infectious Disease"/>
            <person name="Cuomo C."/>
            <person name="Becnel J."/>
            <person name="Sanscrainte N."/>
            <person name="Walker B."/>
            <person name="Young S.K."/>
            <person name="Zeng Q."/>
            <person name="Gargeya S."/>
            <person name="Fitzgerald M."/>
            <person name="Haas B."/>
            <person name="Abouelleil A."/>
            <person name="Alvarado L."/>
            <person name="Arachchi H.M."/>
            <person name="Berlin A.M."/>
            <person name="Chapman S.B."/>
            <person name="Dewar J."/>
            <person name="Goldberg J."/>
            <person name="Griggs A."/>
            <person name="Gujja S."/>
            <person name="Hansen M."/>
            <person name="Howarth C."/>
            <person name="Imamovic A."/>
            <person name="Larimer J."/>
            <person name="McCowan C."/>
            <person name="Murphy C."/>
            <person name="Neiman D."/>
            <person name="Pearson M."/>
            <person name="Priest M."/>
            <person name="Roberts A."/>
            <person name="Saif S."/>
            <person name="Shea T."/>
            <person name="Sisk P."/>
            <person name="Sykes S."/>
            <person name="Wortman J."/>
            <person name="Nusbaum C."/>
            <person name="Birren B."/>
        </authorList>
    </citation>
    <scope>NUCLEOTIDE SEQUENCE [LARGE SCALE GENOMIC DNA]</scope>
    <source>
        <strain evidence="3 4">PRA339</strain>
    </source>
</reference>
<evidence type="ECO:0000313" key="4">
    <source>
        <dbReference type="Proteomes" id="UP000030655"/>
    </source>
</evidence>
<dbReference type="OrthoDB" id="2189704at2759"/>
<keyword evidence="2" id="KW-0472">Membrane</keyword>
<dbReference type="AlphaFoldDB" id="A0A059F1T9"/>
<feature type="region of interest" description="Disordered" evidence="1">
    <location>
        <begin position="1"/>
        <end position="41"/>
    </location>
</feature>
<keyword evidence="2" id="KW-1133">Transmembrane helix</keyword>
<evidence type="ECO:0000256" key="1">
    <source>
        <dbReference type="SAM" id="MobiDB-lite"/>
    </source>
</evidence>
<dbReference type="EMBL" id="KK365149">
    <property type="protein sequence ID" value="KCZ81135.1"/>
    <property type="molecule type" value="Genomic_DNA"/>
</dbReference>
<feature type="transmembrane region" description="Helical" evidence="2">
    <location>
        <begin position="50"/>
        <end position="72"/>
    </location>
</feature>
<dbReference type="Proteomes" id="UP000030655">
    <property type="component" value="Unassembled WGS sequence"/>
</dbReference>
<reference evidence="4" key="1">
    <citation type="submission" date="2013-02" db="EMBL/GenBank/DDBJ databases">
        <authorList>
            <consortium name="The Broad Institute Genome Sequencing Platform"/>
            <person name="Cuomo C."/>
            <person name="Becnel J."/>
            <person name="Sanscrainte N."/>
            <person name="Walker B."/>
            <person name="Young S.K."/>
            <person name="Zeng Q."/>
            <person name="Gargeya S."/>
            <person name="Fitzgerald M."/>
            <person name="Haas B."/>
            <person name="Abouelleil A."/>
            <person name="Alvarado L."/>
            <person name="Arachchi H.M."/>
            <person name="Berlin A.M."/>
            <person name="Chapman S.B."/>
            <person name="Dewar J."/>
            <person name="Goldberg J."/>
            <person name="Griggs A."/>
            <person name="Gujja S."/>
            <person name="Hansen M."/>
            <person name="Howarth C."/>
            <person name="Imamovic A."/>
            <person name="Larimer J."/>
            <person name="McCowan C."/>
            <person name="Murphy C."/>
            <person name="Neiman D."/>
            <person name="Pearson M."/>
            <person name="Priest M."/>
            <person name="Roberts A."/>
            <person name="Saif S."/>
            <person name="Shea T."/>
            <person name="Sisk P."/>
            <person name="Sykes S."/>
            <person name="Wortman J."/>
            <person name="Nusbaum C."/>
            <person name="Birren B."/>
        </authorList>
    </citation>
    <scope>NUCLEOTIDE SEQUENCE [LARGE SCALE GENOMIC DNA]</scope>
    <source>
        <strain evidence="4">PRA339</strain>
    </source>
</reference>
<keyword evidence="2" id="KW-0812">Transmembrane</keyword>